<comment type="pathway">
    <text evidence="2 7">Carbohydrate metabolism; pentose and glucuronate interconversion.</text>
</comment>
<dbReference type="PANTHER" id="PTHR30068:SF4">
    <property type="entry name" value="URONATE ISOMERASE"/>
    <property type="match status" value="1"/>
</dbReference>
<evidence type="ECO:0000256" key="5">
    <source>
        <dbReference type="ARBA" id="ARBA00020555"/>
    </source>
</evidence>
<dbReference type="PANTHER" id="PTHR30068">
    <property type="entry name" value="URONATE ISOMERASE"/>
    <property type="match status" value="1"/>
</dbReference>
<evidence type="ECO:0000256" key="3">
    <source>
        <dbReference type="ARBA" id="ARBA00008397"/>
    </source>
</evidence>
<dbReference type="Proteomes" id="UP000184609">
    <property type="component" value="Unassembled WGS sequence"/>
</dbReference>
<keyword evidence="6 7" id="KW-0413">Isomerase</keyword>
<dbReference type="Gene3D" id="1.10.2020.10">
    <property type="entry name" value="uronate isomerase, domain 2, chain A"/>
    <property type="match status" value="1"/>
</dbReference>
<evidence type="ECO:0000313" key="9">
    <source>
        <dbReference type="Proteomes" id="UP000184609"/>
    </source>
</evidence>
<comment type="catalytic activity">
    <reaction evidence="1 7">
        <text>D-glucuronate = D-fructuronate</text>
        <dbReference type="Rhea" id="RHEA:13049"/>
        <dbReference type="ChEBI" id="CHEBI:58720"/>
        <dbReference type="ChEBI" id="CHEBI:59863"/>
        <dbReference type="EC" id="5.3.1.12"/>
    </reaction>
</comment>
<dbReference type="GO" id="GO:0019698">
    <property type="term" value="P:D-galacturonate catabolic process"/>
    <property type="evidence" value="ECO:0007669"/>
    <property type="project" value="TreeGrafter"/>
</dbReference>
<comment type="similarity">
    <text evidence="3 7">Belongs to the metallo-dependent hydrolases superfamily. Uronate isomerase family.</text>
</comment>
<gene>
    <name evidence="7" type="primary">uxaC</name>
    <name evidence="8" type="ORF">SAMN04488108_0163</name>
</gene>
<proteinExistence type="inferred from homology"/>
<reference evidence="9" key="1">
    <citation type="submission" date="2016-12" db="EMBL/GenBank/DDBJ databases">
        <authorList>
            <person name="Varghese N."/>
            <person name="Submissions S."/>
        </authorList>
    </citation>
    <scope>NUCLEOTIDE SEQUENCE [LARGE SCALE GENOMIC DNA]</scope>
    <source>
        <strain evidence="9">DSM 25035</strain>
    </source>
</reference>
<dbReference type="InterPro" id="IPR032466">
    <property type="entry name" value="Metal_Hydrolase"/>
</dbReference>
<dbReference type="AlphaFoldDB" id="A0A1M7Z4C8"/>
<dbReference type="Pfam" id="PF02614">
    <property type="entry name" value="UxaC"/>
    <property type="match status" value="1"/>
</dbReference>
<protein>
    <recommendedName>
        <fullName evidence="5 7">Uronate isomerase</fullName>
        <ecNumber evidence="4 7">5.3.1.12</ecNumber>
    </recommendedName>
    <alternativeName>
        <fullName evidence="7">Glucuronate isomerase</fullName>
    </alternativeName>
    <alternativeName>
        <fullName evidence="7">Uronic isomerase</fullName>
    </alternativeName>
</protein>
<dbReference type="RefSeq" id="WP_073569857.1">
    <property type="nucleotide sequence ID" value="NZ_FRXN01000001.1"/>
</dbReference>
<dbReference type="OrthoDB" id="9766564at2"/>
<dbReference type="STRING" id="1073327.SAMN04488108_0163"/>
<sequence length="481" mass="55719">MISTEVQTNFLSEDFLLQSPYAKILYHDFAKNLPIIDYHNHLPPNEVNENRKFANMSQIWLAGDHYKWRAMRTLGVSEKFITGDASDKDKFAAWAKSVPYTMRNPLYHWTHLELRRYFGVDDLLSEENAYEVYSHCNDQLDSPDFSTNGLLKQMNVEVICSTDDPADSLQEHVEFAQKADSFQMYPAFRPDKSYAVENPEIYLSYLEKLGKAAGIKINTYEDLLAALAIRIDYFHDRGCRLSDHGLEQLYFFEKEQYNIQDLFELLKNNKTLTTSEIQYFKFKTLTALCKMYHAKGWVQQFHLGALRNTNHRMLSTLGPDTGFDSIGDFVQAKALAQFFNELDSTDQLTKSVIYNLNPGDNEVFATMVGNFNDGSTKGKIQFGSGWWYLDQKDGMEAQMNTLSNMGLISCFIGMLTDSRSFLSFPRHEYFRRILCNLFGKDVENGELPWDEKWLGKIISDICYFNAKNYFDFHPTNIQIKP</sequence>
<dbReference type="GO" id="GO:0008880">
    <property type="term" value="F:glucuronate isomerase activity"/>
    <property type="evidence" value="ECO:0007669"/>
    <property type="project" value="UniProtKB-UniRule"/>
</dbReference>
<dbReference type="NCBIfam" id="NF002794">
    <property type="entry name" value="PRK02925.1"/>
    <property type="match status" value="1"/>
</dbReference>
<keyword evidence="9" id="KW-1185">Reference proteome</keyword>
<dbReference type="InterPro" id="IPR003766">
    <property type="entry name" value="Uronate_isomerase"/>
</dbReference>
<dbReference type="EMBL" id="FRXN01000001">
    <property type="protein sequence ID" value="SHO59526.1"/>
    <property type="molecule type" value="Genomic_DNA"/>
</dbReference>
<dbReference type="SUPFAM" id="SSF51556">
    <property type="entry name" value="Metallo-dependent hydrolases"/>
    <property type="match status" value="1"/>
</dbReference>
<dbReference type="Gene3D" id="3.20.20.140">
    <property type="entry name" value="Metal-dependent hydrolases"/>
    <property type="match status" value="1"/>
</dbReference>
<evidence type="ECO:0000313" key="8">
    <source>
        <dbReference type="EMBL" id="SHO59526.1"/>
    </source>
</evidence>
<dbReference type="HAMAP" id="MF_00675">
    <property type="entry name" value="UxaC"/>
    <property type="match status" value="1"/>
</dbReference>
<dbReference type="GO" id="GO:0042840">
    <property type="term" value="P:D-glucuronate catabolic process"/>
    <property type="evidence" value="ECO:0007669"/>
    <property type="project" value="TreeGrafter"/>
</dbReference>
<dbReference type="UniPathway" id="UPA00246"/>
<evidence type="ECO:0000256" key="6">
    <source>
        <dbReference type="ARBA" id="ARBA00023235"/>
    </source>
</evidence>
<comment type="catalytic activity">
    <reaction evidence="7">
        <text>aldehydo-D-galacturonate = keto-D-tagaturonate</text>
        <dbReference type="Rhea" id="RHEA:27702"/>
        <dbReference type="ChEBI" id="CHEBI:12952"/>
        <dbReference type="ChEBI" id="CHEBI:17886"/>
    </reaction>
</comment>
<name>A0A1M7Z4C8_9BACT</name>
<organism evidence="8 9">
    <name type="scientific">Algoriphagus zhangzhouensis</name>
    <dbReference type="NCBI Taxonomy" id="1073327"/>
    <lineage>
        <taxon>Bacteria</taxon>
        <taxon>Pseudomonadati</taxon>
        <taxon>Bacteroidota</taxon>
        <taxon>Cytophagia</taxon>
        <taxon>Cytophagales</taxon>
        <taxon>Cyclobacteriaceae</taxon>
        <taxon>Algoriphagus</taxon>
    </lineage>
</organism>
<evidence type="ECO:0000256" key="4">
    <source>
        <dbReference type="ARBA" id="ARBA00012546"/>
    </source>
</evidence>
<accession>A0A1M7Z4C8</accession>
<dbReference type="EC" id="5.3.1.12" evidence="4 7"/>
<evidence type="ECO:0000256" key="7">
    <source>
        <dbReference type="HAMAP-Rule" id="MF_00675"/>
    </source>
</evidence>
<evidence type="ECO:0000256" key="2">
    <source>
        <dbReference type="ARBA" id="ARBA00004892"/>
    </source>
</evidence>
<evidence type="ECO:0000256" key="1">
    <source>
        <dbReference type="ARBA" id="ARBA00001165"/>
    </source>
</evidence>